<name>A0A1B8PX59_MORLA</name>
<gene>
    <name evidence="1" type="ORF">A9309_09490</name>
</gene>
<comment type="caution">
    <text evidence="1">The sequence shown here is derived from an EMBL/GenBank/DDBJ whole genome shotgun (WGS) entry which is preliminary data.</text>
</comment>
<organism evidence="1 2">
    <name type="scientific">Moraxella lacunata</name>
    <dbReference type="NCBI Taxonomy" id="477"/>
    <lineage>
        <taxon>Bacteria</taxon>
        <taxon>Pseudomonadati</taxon>
        <taxon>Pseudomonadota</taxon>
        <taxon>Gammaproteobacteria</taxon>
        <taxon>Moraxellales</taxon>
        <taxon>Moraxellaceae</taxon>
        <taxon>Moraxella</taxon>
    </lineage>
</organism>
<dbReference type="RefSeq" id="WP_062499252.1">
    <property type="nucleotide sequence ID" value="NZ_MXAN01000009.1"/>
</dbReference>
<reference evidence="1 2" key="1">
    <citation type="submission" date="2016-06" db="EMBL/GenBank/DDBJ databases">
        <title>Draft genome of Moraxella lacunata CCUG 57757A.</title>
        <authorList>
            <person name="Salva-Serra F."/>
            <person name="Engstrom-Jakobsson H."/>
            <person name="Thorell K."/>
            <person name="Gonzales-Siles L."/>
            <person name="Karlsson R."/>
            <person name="Boulund F."/>
            <person name="Engstrand L."/>
            <person name="Kristiansson E."/>
            <person name="Moore E."/>
        </authorList>
    </citation>
    <scope>NUCLEOTIDE SEQUENCE [LARGE SCALE GENOMIC DNA]</scope>
    <source>
        <strain evidence="1 2">CCUG 57757A</strain>
    </source>
</reference>
<proteinExistence type="predicted"/>
<accession>A0A1B8PX59</accession>
<evidence type="ECO:0000313" key="1">
    <source>
        <dbReference type="EMBL" id="OBX60507.1"/>
    </source>
</evidence>
<dbReference type="AlphaFoldDB" id="A0A1B8PX59"/>
<dbReference type="EMBL" id="LZMS01000086">
    <property type="protein sequence ID" value="OBX60507.1"/>
    <property type="molecule type" value="Genomic_DNA"/>
</dbReference>
<evidence type="ECO:0000313" key="2">
    <source>
        <dbReference type="Proteomes" id="UP000092607"/>
    </source>
</evidence>
<sequence>MIILNKFTQKVNAWWVFFWWWSKKYAKLGFLLALNLPVGGKTIMGRHGSPQTEKPLLCFEWNLP</sequence>
<dbReference type="Proteomes" id="UP000092607">
    <property type="component" value="Unassembled WGS sequence"/>
</dbReference>
<protein>
    <submittedName>
        <fullName evidence="1">Uncharacterized protein</fullName>
    </submittedName>
</protein>